<name>A0A9W8Q2D5_AKAMU</name>
<protein>
    <submittedName>
        <fullName evidence="2">Uncharacterized protein</fullName>
    </submittedName>
</protein>
<feature type="region of interest" description="Disordered" evidence="1">
    <location>
        <begin position="52"/>
        <end position="75"/>
    </location>
</feature>
<evidence type="ECO:0000313" key="2">
    <source>
        <dbReference type="EMBL" id="KAJ4144460.1"/>
    </source>
</evidence>
<keyword evidence="3" id="KW-1185">Reference proteome</keyword>
<gene>
    <name evidence="2" type="ORF">LMH87_003342</name>
</gene>
<sequence length="75" mass="8329">MPNCEQGYEGSSESEAHCRSAWVTSLSSNSITDEHVRLAVLRHRLMPRWTQGGDIPHAPYFADPPPGAKRIGRGR</sequence>
<organism evidence="2 3">
    <name type="scientific">Akanthomyces muscarius</name>
    <name type="common">Entomopathogenic fungus</name>
    <name type="synonym">Lecanicillium muscarium</name>
    <dbReference type="NCBI Taxonomy" id="2231603"/>
    <lineage>
        <taxon>Eukaryota</taxon>
        <taxon>Fungi</taxon>
        <taxon>Dikarya</taxon>
        <taxon>Ascomycota</taxon>
        <taxon>Pezizomycotina</taxon>
        <taxon>Sordariomycetes</taxon>
        <taxon>Hypocreomycetidae</taxon>
        <taxon>Hypocreales</taxon>
        <taxon>Cordycipitaceae</taxon>
        <taxon>Akanthomyces</taxon>
    </lineage>
</organism>
<dbReference type="RefSeq" id="XP_056048130.1">
    <property type="nucleotide sequence ID" value="XM_056191939.1"/>
</dbReference>
<dbReference type="EMBL" id="JAJHUN010000011">
    <property type="protein sequence ID" value="KAJ4144460.1"/>
    <property type="molecule type" value="Genomic_DNA"/>
</dbReference>
<dbReference type="GeneID" id="80890501"/>
<evidence type="ECO:0000313" key="3">
    <source>
        <dbReference type="Proteomes" id="UP001144673"/>
    </source>
</evidence>
<evidence type="ECO:0000256" key="1">
    <source>
        <dbReference type="SAM" id="MobiDB-lite"/>
    </source>
</evidence>
<reference evidence="2" key="1">
    <citation type="journal article" date="2023" name="Access Microbiol">
        <title>De-novo genome assembly for Akanthomyces muscarius, a biocontrol agent of insect agricultural pests.</title>
        <authorList>
            <person name="Erdos Z."/>
            <person name="Studholme D.J."/>
            <person name="Raymond B."/>
            <person name="Sharma M."/>
        </authorList>
    </citation>
    <scope>NUCLEOTIDE SEQUENCE</scope>
    <source>
        <strain evidence="2">Ve6</strain>
    </source>
</reference>
<dbReference type="KEGG" id="amus:LMH87_003342"/>
<proteinExistence type="predicted"/>
<dbReference type="Proteomes" id="UP001144673">
    <property type="component" value="Chromosome 2"/>
</dbReference>
<accession>A0A9W8Q2D5</accession>
<comment type="caution">
    <text evidence="2">The sequence shown here is derived from an EMBL/GenBank/DDBJ whole genome shotgun (WGS) entry which is preliminary data.</text>
</comment>
<dbReference type="AlphaFoldDB" id="A0A9W8Q2D5"/>